<keyword evidence="2" id="KW-1185">Reference proteome</keyword>
<comment type="caution">
    <text evidence="1">The sequence shown here is derived from an EMBL/GenBank/DDBJ whole genome shotgun (WGS) entry which is preliminary data.</text>
</comment>
<dbReference type="Pfam" id="PF20343">
    <property type="entry name" value="DUF6638"/>
    <property type="match status" value="1"/>
</dbReference>
<evidence type="ECO:0000313" key="1">
    <source>
        <dbReference type="EMBL" id="MDA5397311.1"/>
    </source>
</evidence>
<evidence type="ECO:0000313" key="2">
    <source>
        <dbReference type="Proteomes" id="UP001151234"/>
    </source>
</evidence>
<name>A0A9X3UF10_9HYPH</name>
<organism evidence="1 2">
    <name type="scientific">Hoeflea prorocentri</name>
    <dbReference type="NCBI Taxonomy" id="1922333"/>
    <lineage>
        <taxon>Bacteria</taxon>
        <taxon>Pseudomonadati</taxon>
        <taxon>Pseudomonadota</taxon>
        <taxon>Alphaproteobacteria</taxon>
        <taxon>Hyphomicrobiales</taxon>
        <taxon>Rhizobiaceae</taxon>
        <taxon>Hoeflea</taxon>
    </lineage>
</organism>
<dbReference type="Proteomes" id="UP001151234">
    <property type="component" value="Unassembled WGS sequence"/>
</dbReference>
<reference evidence="1" key="1">
    <citation type="submission" date="2022-11" db="EMBL/GenBank/DDBJ databases">
        <title>Draft genome sequence of Hoeflea poritis E7-10 and Hoeflea prorocentri PM5-8, separated from scleractinian coral Porites lutea and marine dinoflagellate.</title>
        <authorList>
            <person name="Zhang G."/>
            <person name="Wei Q."/>
            <person name="Cai L."/>
        </authorList>
    </citation>
    <scope>NUCLEOTIDE SEQUENCE</scope>
    <source>
        <strain evidence="1">PM5-8</strain>
    </source>
</reference>
<dbReference type="AlphaFoldDB" id="A0A9X3UF10"/>
<protein>
    <submittedName>
        <fullName evidence="1">Uncharacterized protein</fullName>
    </submittedName>
</protein>
<proteinExistence type="predicted"/>
<dbReference type="RefSeq" id="WP_267988776.1">
    <property type="nucleotide sequence ID" value="NZ_JAPJZI010000001.1"/>
</dbReference>
<gene>
    <name evidence="1" type="ORF">OQ273_01890</name>
</gene>
<dbReference type="InterPro" id="IPR046578">
    <property type="entry name" value="DUF6638"/>
</dbReference>
<dbReference type="EMBL" id="JAPJZI010000001">
    <property type="protein sequence ID" value="MDA5397311.1"/>
    <property type="molecule type" value="Genomic_DNA"/>
</dbReference>
<accession>A0A9X3UF10</accession>
<sequence>MQRLAEHDLIHGRLLEISEPHLVERYNRALKAFGLPATQLELLRIDMTGYSPEVAEELGDPLYLDPNAVNRRFIILSPAQEGLPVVHTAFSNTASLMHGFFDANRRAIHAVTIRDVLYGEIEEDIVEVQDVEDLLSIQEVRFNVLAADDMLGKAEELRELSDRLLSVPEAWRDDAMIERMVELAQQTGDIRKNTLVPDKVIFRHEAFWSGHFGGIFVFLDGRNTTVICDPNAPGFRRSRPWQVGYIALDDHARIFEFLQRTGRIELPRASWIDKSGYLSHRTDMVLHDLIRRNDAEARFDRIDAIWLQTWIHRHAGAVAEDGVYPFLQAASRRIAADGEFPLDEADATHRFLLVRARADHADRWLVNRLISVLVPADFVSRFVFDKQGFYSAYESYSDGYKDHVVKTLSDTYLRNKRAFRARLYGLEEDRSDV</sequence>